<protein>
    <submittedName>
        <fullName evidence="6">Cation antiporter</fullName>
    </submittedName>
</protein>
<dbReference type="KEGG" id="abi:Aboo_0386"/>
<dbReference type="OrthoDB" id="85180at2157"/>
<sequence>MKKVSNANRFLYAFLIFIIIWCGFTFSPGIKEEQFLQEFTAGIVLSLIAAAFSYQHLSERGLYNLSPHRVWWFLKYIPVFIWAMIKANFDVAYRVLSPKRPIKPGIVRIRTDLKNPVGKLALANSITLTPGTMTMQIIDDKYYIHWIYVHSEDEKEAGDIIKGDFEKYLREVFE</sequence>
<dbReference type="GeneID" id="8827328"/>
<dbReference type="GO" id="GO:0005886">
    <property type="term" value="C:plasma membrane"/>
    <property type="evidence" value="ECO:0007669"/>
    <property type="project" value="UniProtKB-SubCell"/>
</dbReference>
<name>B5IAF8_ACIB4</name>
<dbReference type="Pfam" id="PF01899">
    <property type="entry name" value="MNHE"/>
    <property type="match status" value="1"/>
</dbReference>
<dbReference type="STRING" id="439481.Aboo_0386"/>
<keyword evidence="4" id="KW-1133">Transmembrane helix</keyword>
<dbReference type="AlphaFoldDB" id="B5IAF8"/>
<keyword evidence="7" id="KW-1185">Reference proteome</keyword>
<comment type="subcellular location">
    <subcellularLocation>
        <location evidence="1">Cell membrane</location>
        <topology evidence="1">Multi-pass membrane protein</topology>
    </subcellularLocation>
</comment>
<evidence type="ECO:0000256" key="1">
    <source>
        <dbReference type="ARBA" id="ARBA00004651"/>
    </source>
</evidence>
<evidence type="ECO:0000256" key="4">
    <source>
        <dbReference type="ARBA" id="ARBA00022989"/>
    </source>
</evidence>
<reference evidence="6" key="1">
    <citation type="submission" date="2010-02" db="EMBL/GenBank/DDBJ databases">
        <title>Complete sequence of Aciduliprofundum boonei T469.</title>
        <authorList>
            <consortium name="US DOE Joint Genome Institute"/>
            <person name="Lucas S."/>
            <person name="Copeland A."/>
            <person name="Lapidus A."/>
            <person name="Cheng J.-F."/>
            <person name="Bruce D."/>
            <person name="Goodwin L."/>
            <person name="Pitluck S."/>
            <person name="Saunders E."/>
            <person name="Detter J.C."/>
            <person name="Han C."/>
            <person name="Tapia R."/>
            <person name="Land M."/>
            <person name="Hauser L."/>
            <person name="Kyrpides N."/>
            <person name="Mikhailova N."/>
            <person name="Flores G."/>
            <person name="Reysenbach A.-L."/>
            <person name="Woyke T."/>
        </authorList>
    </citation>
    <scope>NUCLEOTIDE SEQUENCE</scope>
    <source>
        <strain evidence="6">T469</strain>
    </source>
</reference>
<dbReference type="RefSeq" id="WP_008082563.1">
    <property type="nucleotide sequence ID" value="NC_013926.1"/>
</dbReference>
<keyword evidence="3" id="KW-0812">Transmembrane</keyword>
<evidence type="ECO:0000313" key="6">
    <source>
        <dbReference type="EMBL" id="ADD08197.1"/>
    </source>
</evidence>
<evidence type="ECO:0000256" key="2">
    <source>
        <dbReference type="ARBA" id="ARBA00022475"/>
    </source>
</evidence>
<dbReference type="HOGENOM" id="CLU_086615_2_2_2"/>
<dbReference type="Proteomes" id="UP000001400">
    <property type="component" value="Chromosome"/>
</dbReference>
<dbReference type="PIRSF" id="PIRSF019239">
    <property type="entry name" value="MrpE"/>
    <property type="match status" value="1"/>
</dbReference>
<dbReference type="eggNOG" id="arCOG03099">
    <property type="taxonomic scope" value="Archaea"/>
</dbReference>
<dbReference type="InterPro" id="IPR002758">
    <property type="entry name" value="Cation_antiport_E"/>
</dbReference>
<gene>
    <name evidence="6" type="ordered locus">Aboo_0386</name>
</gene>
<evidence type="ECO:0000256" key="3">
    <source>
        <dbReference type="ARBA" id="ARBA00022692"/>
    </source>
</evidence>
<dbReference type="PANTHER" id="PTHR34584:SF1">
    <property type="entry name" value="NA(+)_H(+) ANTIPORTER SUBUNIT E1"/>
    <property type="match status" value="1"/>
</dbReference>
<dbReference type="EMBL" id="CP001941">
    <property type="protein sequence ID" value="ADD08197.1"/>
    <property type="molecule type" value="Genomic_DNA"/>
</dbReference>
<accession>B5IAF8</accession>
<organism evidence="6 7">
    <name type="scientific">Aciduliprofundum boonei (strain DSM 19572 / T469)</name>
    <dbReference type="NCBI Taxonomy" id="439481"/>
    <lineage>
        <taxon>Archaea</taxon>
        <taxon>Methanobacteriati</taxon>
        <taxon>Thermoplasmatota</taxon>
        <taxon>DHVE2 group</taxon>
        <taxon>Candidatus Aciduliprofundum</taxon>
    </lineage>
</organism>
<evidence type="ECO:0000313" key="7">
    <source>
        <dbReference type="Proteomes" id="UP000001400"/>
    </source>
</evidence>
<dbReference type="GO" id="GO:0008324">
    <property type="term" value="F:monoatomic cation transmembrane transporter activity"/>
    <property type="evidence" value="ECO:0007669"/>
    <property type="project" value="InterPro"/>
</dbReference>
<dbReference type="PANTHER" id="PTHR34584">
    <property type="entry name" value="NA(+)/H(+) ANTIPORTER SUBUNIT E1"/>
    <property type="match status" value="1"/>
</dbReference>
<proteinExistence type="predicted"/>
<keyword evidence="2" id="KW-1003">Cell membrane</keyword>
<evidence type="ECO:0000256" key="5">
    <source>
        <dbReference type="ARBA" id="ARBA00023136"/>
    </source>
</evidence>
<keyword evidence="5" id="KW-0472">Membrane</keyword>